<sequence>MTKLPTESAPEEVVQNDAANKSVLRKFLLFIIVMMLPIIGMLTYLNLRKEDRPAIERQREVQADRQVDQTTLP</sequence>
<evidence type="ECO:0000256" key="1">
    <source>
        <dbReference type="SAM" id="Phobius"/>
    </source>
</evidence>
<accession>A0A518HZF9</accession>
<dbReference type="KEGG" id="snep:Enr13x_61470"/>
<name>A0A518HZF9_9BACT</name>
<gene>
    <name evidence="2" type="ORF">Enr13x_61470</name>
</gene>
<evidence type="ECO:0000313" key="3">
    <source>
        <dbReference type="Proteomes" id="UP000319004"/>
    </source>
</evidence>
<keyword evidence="1" id="KW-1133">Transmembrane helix</keyword>
<dbReference type="RefSeq" id="WP_145390385.1">
    <property type="nucleotide sequence ID" value="NZ_CP037423.1"/>
</dbReference>
<reference evidence="2 3" key="1">
    <citation type="submission" date="2019-03" db="EMBL/GenBank/DDBJ databases">
        <title>Deep-cultivation of Planctomycetes and their phenomic and genomic characterization uncovers novel biology.</title>
        <authorList>
            <person name="Wiegand S."/>
            <person name="Jogler M."/>
            <person name="Boedeker C."/>
            <person name="Pinto D."/>
            <person name="Vollmers J."/>
            <person name="Rivas-Marin E."/>
            <person name="Kohn T."/>
            <person name="Peeters S.H."/>
            <person name="Heuer A."/>
            <person name="Rast P."/>
            <person name="Oberbeckmann S."/>
            <person name="Bunk B."/>
            <person name="Jeske O."/>
            <person name="Meyerdierks A."/>
            <person name="Storesund J.E."/>
            <person name="Kallscheuer N."/>
            <person name="Luecker S."/>
            <person name="Lage O.M."/>
            <person name="Pohl T."/>
            <person name="Merkel B.J."/>
            <person name="Hornburger P."/>
            <person name="Mueller R.-W."/>
            <person name="Bruemmer F."/>
            <person name="Labrenz M."/>
            <person name="Spormann A.M."/>
            <person name="Op den Camp H."/>
            <person name="Overmann J."/>
            <person name="Amann R."/>
            <person name="Jetten M.S.M."/>
            <person name="Mascher T."/>
            <person name="Medema M.H."/>
            <person name="Devos D.P."/>
            <person name="Kaster A.-K."/>
            <person name="Ovreas L."/>
            <person name="Rohde M."/>
            <person name="Galperin M.Y."/>
            <person name="Jogler C."/>
        </authorList>
    </citation>
    <scope>NUCLEOTIDE SEQUENCE [LARGE SCALE GENOMIC DNA]</scope>
    <source>
        <strain evidence="2 3">Enr13</strain>
    </source>
</reference>
<keyword evidence="3" id="KW-1185">Reference proteome</keyword>
<keyword evidence="1" id="KW-0472">Membrane</keyword>
<dbReference type="Proteomes" id="UP000319004">
    <property type="component" value="Chromosome"/>
</dbReference>
<protein>
    <submittedName>
        <fullName evidence="2">Uncharacterized protein</fullName>
    </submittedName>
</protein>
<evidence type="ECO:0000313" key="2">
    <source>
        <dbReference type="EMBL" id="QDV46238.1"/>
    </source>
</evidence>
<dbReference type="EMBL" id="CP037423">
    <property type="protein sequence ID" value="QDV46238.1"/>
    <property type="molecule type" value="Genomic_DNA"/>
</dbReference>
<keyword evidence="1" id="KW-0812">Transmembrane</keyword>
<dbReference type="OrthoDB" id="9983013at2"/>
<organism evidence="2 3">
    <name type="scientific">Stieleria neptunia</name>
    <dbReference type="NCBI Taxonomy" id="2527979"/>
    <lineage>
        <taxon>Bacteria</taxon>
        <taxon>Pseudomonadati</taxon>
        <taxon>Planctomycetota</taxon>
        <taxon>Planctomycetia</taxon>
        <taxon>Pirellulales</taxon>
        <taxon>Pirellulaceae</taxon>
        <taxon>Stieleria</taxon>
    </lineage>
</organism>
<proteinExistence type="predicted"/>
<feature type="transmembrane region" description="Helical" evidence="1">
    <location>
        <begin position="27"/>
        <end position="47"/>
    </location>
</feature>
<dbReference type="AlphaFoldDB" id="A0A518HZF9"/>